<dbReference type="Gene3D" id="3.40.50.720">
    <property type="entry name" value="NAD(P)-binding Rossmann-like Domain"/>
    <property type="match status" value="1"/>
</dbReference>
<organism evidence="1 2">
    <name type="scientific">Arcicella gelida</name>
    <dbReference type="NCBI Taxonomy" id="2984195"/>
    <lineage>
        <taxon>Bacteria</taxon>
        <taxon>Pseudomonadati</taxon>
        <taxon>Bacteroidota</taxon>
        <taxon>Cytophagia</taxon>
        <taxon>Cytophagales</taxon>
        <taxon>Flectobacillaceae</taxon>
        <taxon>Arcicella</taxon>
    </lineage>
</organism>
<evidence type="ECO:0000313" key="1">
    <source>
        <dbReference type="EMBL" id="MEA5403192.1"/>
    </source>
</evidence>
<dbReference type="PANTHER" id="PTHR43431:SF1">
    <property type="entry name" value="OS08G0476300 PROTEIN"/>
    <property type="match status" value="1"/>
</dbReference>
<reference evidence="1 2" key="1">
    <citation type="submission" date="2023-12" db="EMBL/GenBank/DDBJ databases">
        <title>Novel species of the genus Arcicella isolated from rivers.</title>
        <authorList>
            <person name="Lu H."/>
        </authorList>
    </citation>
    <scope>NUCLEOTIDE SEQUENCE [LARGE SCALE GENOMIC DNA]</scope>
    <source>
        <strain evidence="1 2">DC2W</strain>
    </source>
</reference>
<dbReference type="Proteomes" id="UP001303899">
    <property type="component" value="Unassembled WGS sequence"/>
</dbReference>
<proteinExistence type="predicted"/>
<evidence type="ECO:0000313" key="2">
    <source>
        <dbReference type="Proteomes" id="UP001303899"/>
    </source>
</evidence>
<dbReference type="InterPro" id="IPR036291">
    <property type="entry name" value="NAD(P)-bd_dom_sf"/>
</dbReference>
<protein>
    <submittedName>
        <fullName evidence="1">SDR family NAD(P)-dependent oxidoreductase</fullName>
    </submittedName>
</protein>
<gene>
    <name evidence="1" type="ORF">VB776_09725</name>
</gene>
<dbReference type="Pfam" id="PF00106">
    <property type="entry name" value="adh_short"/>
    <property type="match status" value="1"/>
</dbReference>
<accession>A0ABU5S3Z6</accession>
<dbReference type="RefSeq" id="WP_323328464.1">
    <property type="nucleotide sequence ID" value="NZ_JAYGIL010000010.1"/>
</dbReference>
<comment type="caution">
    <text evidence="1">The sequence shown here is derived from an EMBL/GenBank/DDBJ whole genome shotgun (WGS) entry which is preliminary data.</text>
</comment>
<dbReference type="InterPro" id="IPR002347">
    <property type="entry name" value="SDR_fam"/>
</dbReference>
<dbReference type="PANTHER" id="PTHR43431">
    <property type="entry name" value="OXIDOREDUCTASE, SHORT CHAIN DEHYDROGENASE/REDUCTASE FAMILY (AFU_ORTHOLOGUE AFUA_5G14000)"/>
    <property type="match status" value="1"/>
</dbReference>
<name>A0ABU5S3Z6_9BACT</name>
<dbReference type="SUPFAM" id="SSF51735">
    <property type="entry name" value="NAD(P)-binding Rossmann-fold domains"/>
    <property type="match status" value="1"/>
</dbReference>
<keyword evidence="2" id="KW-1185">Reference proteome</keyword>
<dbReference type="EMBL" id="JAYGIL010000010">
    <property type="protein sequence ID" value="MEA5403192.1"/>
    <property type="molecule type" value="Genomic_DNA"/>
</dbReference>
<sequence>MKTILIIGAGTGLSLGVARKFGKQGFKVGLISRSKKNLEKLAETLKAENIQSYYADADVGNTESLKEAISKLRNDMGSFDILFYNVADVKAKDILEETSASLIDDFSKNVAAALDAYLILQNDLKEKRGAFLISGGGFALFPSADYGSLSIGKAGIRSLALQLHERLKPDNIYVGLLTIANIIAESSPTHSPTVLADKFWQLYQDRTTAEEQQ</sequence>